<gene>
    <name evidence="8" type="ORF">IEQ34_009347</name>
</gene>
<evidence type="ECO:0000313" key="9">
    <source>
        <dbReference type="Proteomes" id="UP000775213"/>
    </source>
</evidence>
<dbReference type="InterPro" id="IPR008672">
    <property type="entry name" value="Mad1"/>
</dbReference>
<accession>A0AAV7GYY0</accession>
<comment type="caution">
    <text evidence="8">The sequence shown here is derived from an EMBL/GenBank/DDBJ whole genome shotgun (WGS) entry which is preliminary data.</text>
</comment>
<keyword evidence="6" id="KW-0131">Cell cycle</keyword>
<feature type="region of interest" description="Disordered" evidence="7">
    <location>
        <begin position="1"/>
        <end position="20"/>
    </location>
</feature>
<keyword evidence="4" id="KW-0498">Mitosis</keyword>
<dbReference type="AlphaFoldDB" id="A0AAV7GYY0"/>
<evidence type="ECO:0000256" key="6">
    <source>
        <dbReference type="ARBA" id="ARBA00023306"/>
    </source>
</evidence>
<keyword evidence="3" id="KW-0132">Cell division</keyword>
<organism evidence="8 9">
    <name type="scientific">Dendrobium chrysotoxum</name>
    <name type="common">Orchid</name>
    <dbReference type="NCBI Taxonomy" id="161865"/>
    <lineage>
        <taxon>Eukaryota</taxon>
        <taxon>Viridiplantae</taxon>
        <taxon>Streptophyta</taxon>
        <taxon>Embryophyta</taxon>
        <taxon>Tracheophyta</taxon>
        <taxon>Spermatophyta</taxon>
        <taxon>Magnoliopsida</taxon>
        <taxon>Liliopsida</taxon>
        <taxon>Asparagales</taxon>
        <taxon>Orchidaceae</taxon>
        <taxon>Epidendroideae</taxon>
        <taxon>Malaxideae</taxon>
        <taxon>Dendrobiinae</taxon>
        <taxon>Dendrobium</taxon>
    </lineage>
</organism>
<evidence type="ECO:0000256" key="4">
    <source>
        <dbReference type="ARBA" id="ARBA00022776"/>
    </source>
</evidence>
<evidence type="ECO:0000256" key="2">
    <source>
        <dbReference type="ARBA" id="ARBA00008029"/>
    </source>
</evidence>
<dbReference type="PANTHER" id="PTHR23168">
    <property type="entry name" value="MITOTIC SPINDLE ASSEMBLY CHECKPOINT PROTEIN MAD1 MITOTIC ARREST DEFICIENT-LIKE PROTEIN 1"/>
    <property type="match status" value="1"/>
</dbReference>
<dbReference type="GO" id="GO:0000776">
    <property type="term" value="C:kinetochore"/>
    <property type="evidence" value="ECO:0007669"/>
    <property type="project" value="TreeGrafter"/>
</dbReference>
<proteinExistence type="inferred from homology"/>
<dbReference type="Proteomes" id="UP000775213">
    <property type="component" value="Unassembled WGS sequence"/>
</dbReference>
<evidence type="ECO:0000313" key="8">
    <source>
        <dbReference type="EMBL" id="KAH0461772.1"/>
    </source>
</evidence>
<comment type="subcellular location">
    <subcellularLocation>
        <location evidence="1">Nucleus</location>
    </subcellularLocation>
</comment>
<comment type="similarity">
    <text evidence="2">Belongs to the MAD1 family.</text>
</comment>
<reference evidence="8 9" key="1">
    <citation type="journal article" date="2021" name="Hortic Res">
        <title>Chromosome-scale assembly of the Dendrobium chrysotoxum genome enhances the understanding of orchid evolution.</title>
        <authorList>
            <person name="Zhang Y."/>
            <person name="Zhang G.Q."/>
            <person name="Zhang D."/>
            <person name="Liu X.D."/>
            <person name="Xu X.Y."/>
            <person name="Sun W.H."/>
            <person name="Yu X."/>
            <person name="Zhu X."/>
            <person name="Wang Z.W."/>
            <person name="Zhao X."/>
            <person name="Zhong W.Y."/>
            <person name="Chen H."/>
            <person name="Yin W.L."/>
            <person name="Huang T."/>
            <person name="Niu S.C."/>
            <person name="Liu Z.J."/>
        </authorList>
    </citation>
    <scope>NUCLEOTIDE SEQUENCE [LARGE SCALE GENOMIC DNA]</scope>
    <source>
        <strain evidence="8">Lindl</strain>
    </source>
</reference>
<dbReference type="GO" id="GO:0005635">
    <property type="term" value="C:nuclear envelope"/>
    <property type="evidence" value="ECO:0007669"/>
    <property type="project" value="TreeGrafter"/>
</dbReference>
<evidence type="ECO:0000256" key="7">
    <source>
        <dbReference type="SAM" id="MobiDB-lite"/>
    </source>
</evidence>
<protein>
    <submittedName>
        <fullName evidence="8">Uncharacterized protein</fullName>
    </submittedName>
</protein>
<name>A0AAV7GYY0_DENCH</name>
<dbReference type="PANTHER" id="PTHR23168:SF0">
    <property type="entry name" value="MITOTIC SPINDLE ASSEMBLY CHECKPOINT PROTEIN MAD1"/>
    <property type="match status" value="1"/>
</dbReference>
<evidence type="ECO:0000256" key="3">
    <source>
        <dbReference type="ARBA" id="ARBA00022618"/>
    </source>
</evidence>
<dbReference type="GO" id="GO:0007094">
    <property type="term" value="P:mitotic spindle assembly checkpoint signaling"/>
    <property type="evidence" value="ECO:0007669"/>
    <property type="project" value="InterPro"/>
</dbReference>
<keyword evidence="9" id="KW-1185">Reference proteome</keyword>
<dbReference type="EMBL" id="JAGFBR010000009">
    <property type="protein sequence ID" value="KAH0461772.1"/>
    <property type="molecule type" value="Genomic_DNA"/>
</dbReference>
<dbReference type="GO" id="GO:0072686">
    <property type="term" value="C:mitotic spindle"/>
    <property type="evidence" value="ECO:0007669"/>
    <property type="project" value="TreeGrafter"/>
</dbReference>
<evidence type="ECO:0000256" key="5">
    <source>
        <dbReference type="ARBA" id="ARBA00023242"/>
    </source>
</evidence>
<sequence length="167" mass="19802">MEGKLGRVRGQGENPGDWEGKEKTLEVLFNMILRTPQQRKRRVESVSEHESPVSDRRLVPYVEPSDEMVCTYHCRQMVKSEFFAALNTAEKQILDYKSRLETLNNDLCNSEEERQKYRDHFYSAEQELQASKGREHALKEQLLKEITDYQVRYHTQLKRCSELEVLY</sequence>
<dbReference type="GO" id="GO:0051301">
    <property type="term" value="P:cell division"/>
    <property type="evidence" value="ECO:0007669"/>
    <property type="project" value="UniProtKB-KW"/>
</dbReference>
<keyword evidence="5" id="KW-0539">Nucleus</keyword>
<dbReference type="GO" id="GO:0051315">
    <property type="term" value="P:attachment of mitotic spindle microtubules to kinetochore"/>
    <property type="evidence" value="ECO:0007669"/>
    <property type="project" value="TreeGrafter"/>
</dbReference>
<evidence type="ECO:0000256" key="1">
    <source>
        <dbReference type="ARBA" id="ARBA00004123"/>
    </source>
</evidence>